<protein>
    <submittedName>
        <fullName evidence="2">RimJ/RimL family protein N-acetyltransferase</fullName>
    </submittedName>
</protein>
<dbReference type="EMBL" id="SGXA01000001">
    <property type="protein sequence ID" value="RZS75550.1"/>
    <property type="molecule type" value="Genomic_DNA"/>
</dbReference>
<dbReference type="SUPFAM" id="SSF55729">
    <property type="entry name" value="Acyl-CoA N-acyltransferases (Nat)"/>
    <property type="match status" value="1"/>
</dbReference>
<dbReference type="PROSITE" id="PS51186">
    <property type="entry name" value="GNAT"/>
    <property type="match status" value="1"/>
</dbReference>
<accession>A0A4Q7N1Q7</accession>
<dbReference type="Gene3D" id="3.40.630.30">
    <property type="match status" value="1"/>
</dbReference>
<proteinExistence type="predicted"/>
<dbReference type="PANTHER" id="PTHR43792">
    <property type="entry name" value="GNAT FAMILY, PUTATIVE (AFU_ORTHOLOGUE AFUA_3G00765)-RELATED-RELATED"/>
    <property type="match status" value="1"/>
</dbReference>
<dbReference type="PANTHER" id="PTHR43792:SF1">
    <property type="entry name" value="N-ACETYLTRANSFERASE DOMAIN-CONTAINING PROTEIN"/>
    <property type="match status" value="1"/>
</dbReference>
<comment type="caution">
    <text evidence="2">The sequence shown here is derived from an EMBL/GenBank/DDBJ whole genome shotgun (WGS) entry which is preliminary data.</text>
</comment>
<keyword evidence="3" id="KW-1185">Reference proteome</keyword>
<dbReference type="InterPro" id="IPR016181">
    <property type="entry name" value="Acyl_CoA_acyltransferase"/>
</dbReference>
<dbReference type="InterPro" id="IPR000182">
    <property type="entry name" value="GNAT_dom"/>
</dbReference>
<gene>
    <name evidence="2" type="ORF">EV199_1419</name>
</gene>
<reference evidence="2 3" key="1">
    <citation type="submission" date="2019-02" db="EMBL/GenBank/DDBJ databases">
        <title>Genomic Encyclopedia of Type Strains, Phase IV (KMG-IV): sequencing the most valuable type-strain genomes for metagenomic binning, comparative biology and taxonomic classification.</title>
        <authorList>
            <person name="Goeker M."/>
        </authorList>
    </citation>
    <scope>NUCLEOTIDE SEQUENCE [LARGE SCALE GENOMIC DNA]</scope>
    <source>
        <strain evidence="2 3">DSM 18116</strain>
    </source>
</reference>
<dbReference type="Pfam" id="PF13302">
    <property type="entry name" value="Acetyltransf_3"/>
    <property type="match status" value="1"/>
</dbReference>
<dbReference type="InterPro" id="IPR051531">
    <property type="entry name" value="N-acetyltransferase"/>
</dbReference>
<evidence type="ECO:0000313" key="2">
    <source>
        <dbReference type="EMBL" id="RZS75550.1"/>
    </source>
</evidence>
<dbReference type="AlphaFoldDB" id="A0A4Q7N1Q7"/>
<keyword evidence="2" id="KW-0808">Transferase</keyword>
<feature type="domain" description="N-acetyltransferase" evidence="1">
    <location>
        <begin position="54"/>
        <end position="211"/>
    </location>
</feature>
<evidence type="ECO:0000259" key="1">
    <source>
        <dbReference type="PROSITE" id="PS51186"/>
    </source>
</evidence>
<name>A0A4Q7N1Q7_9BACT</name>
<dbReference type="GO" id="GO:0016747">
    <property type="term" value="F:acyltransferase activity, transferring groups other than amino-acyl groups"/>
    <property type="evidence" value="ECO:0007669"/>
    <property type="project" value="InterPro"/>
</dbReference>
<organism evidence="2 3">
    <name type="scientific">Pseudobacter ginsenosidimutans</name>
    <dbReference type="NCBI Taxonomy" id="661488"/>
    <lineage>
        <taxon>Bacteria</taxon>
        <taxon>Pseudomonadati</taxon>
        <taxon>Bacteroidota</taxon>
        <taxon>Chitinophagia</taxon>
        <taxon>Chitinophagales</taxon>
        <taxon>Chitinophagaceae</taxon>
        <taxon>Pseudobacter</taxon>
    </lineage>
</organism>
<dbReference type="Proteomes" id="UP000293874">
    <property type="component" value="Unassembled WGS sequence"/>
</dbReference>
<sequence>MQKSKKKKGESRRMYMALNCVFERYSISAADKRSEALFLPYQMNNSYIFQSARLGFRNWRDTDIPPFAAMNADPVVMEFFPSTRTFEETVVLVEKFRQHFEQHGYCFFAVDRVDTGQFIGFIGLNNVNFSATFTPCVEIGWRLMQPAWGQGFATEGAQRCLQFAFDDLHLAAVLSFTALSNKRSERIMQKAGMRAIGEFAHPALPKGHPLQQHSLYRLTVSEFDRLGI</sequence>
<evidence type="ECO:0000313" key="3">
    <source>
        <dbReference type="Proteomes" id="UP000293874"/>
    </source>
</evidence>